<keyword evidence="3" id="KW-0418">Kinase</keyword>
<gene>
    <name evidence="3" type="ORF">CK501_02460</name>
</gene>
<dbReference type="InterPro" id="IPR000719">
    <property type="entry name" value="Prot_kinase_dom"/>
</dbReference>
<feature type="domain" description="Protein kinase" evidence="2">
    <location>
        <begin position="116"/>
        <end position="452"/>
    </location>
</feature>
<evidence type="ECO:0000313" key="3">
    <source>
        <dbReference type="EMBL" id="PAU82032.1"/>
    </source>
</evidence>
<keyword evidence="4" id="KW-1185">Reference proteome</keyword>
<dbReference type="PANTHER" id="PTHR43173">
    <property type="entry name" value="ABC1 FAMILY PROTEIN"/>
    <property type="match status" value="1"/>
</dbReference>
<proteinExistence type="predicted"/>
<dbReference type="AlphaFoldDB" id="A0A2A2FBN8"/>
<dbReference type="OrthoDB" id="9795390at2"/>
<dbReference type="RefSeq" id="WP_095616130.1">
    <property type="nucleotide sequence ID" value="NZ_NSKD01000001.1"/>
</dbReference>
<dbReference type="InterPro" id="IPR011009">
    <property type="entry name" value="Kinase-like_dom_sf"/>
</dbReference>
<dbReference type="CDD" id="cd05121">
    <property type="entry name" value="ABC1_ADCK3-like"/>
    <property type="match status" value="1"/>
</dbReference>
<dbReference type="GO" id="GO:0004672">
    <property type="term" value="F:protein kinase activity"/>
    <property type="evidence" value="ECO:0007669"/>
    <property type="project" value="InterPro"/>
</dbReference>
<evidence type="ECO:0000313" key="4">
    <source>
        <dbReference type="Proteomes" id="UP000218896"/>
    </source>
</evidence>
<protein>
    <submittedName>
        <fullName evidence="3">Kinase</fullName>
    </submittedName>
</protein>
<dbReference type="SUPFAM" id="SSF56112">
    <property type="entry name" value="Protein kinase-like (PK-like)"/>
    <property type="match status" value="1"/>
</dbReference>
<dbReference type="InterPro" id="IPR051130">
    <property type="entry name" value="Mito_struct-func_regulator"/>
</dbReference>
<evidence type="ECO:0000256" key="1">
    <source>
        <dbReference type="SAM" id="MobiDB-lite"/>
    </source>
</evidence>
<sequence length="460" mass="51743">MSVLIQNTPVAGRNRGNRTPENEGGTLGSNPARVLGDGIKGAFRIGQTAMVVGGQGVRWLRGDRHPLPRLMRDTFERLGATYIKLGQFIASSPTFFPREYVDEFQNCLDQTRPLPYAVMERILREELGTAVDTEFTRIDRTPLASASIAQVHGARLTSGEEVVLKIQKPGVSNILLTDLNFLYVSARVVETLAPKLAWTSLSGIIQEIQRTMMEECDFVQEANNLEAFREFLDRTGNTEATVPRVHRRLSTGRVLTMERFQGVPLTDLETIRRYSDDPERTLITAMNTWFASLTQCEFFHADVHAGNLMVLEDGRVGFIDFGIVGRIDPDTWTAVSDFMGALMSADFEGMADAMARIGVTREGVDVKALARDLSGLQQHMETVVPTDPQEMPDIETLSEETDDDVNELLMDLVRVGEDHGLHFPREFALLIKQFLYFDRYVHILAPEMDMFLDERLNMLH</sequence>
<feature type="region of interest" description="Disordered" evidence="1">
    <location>
        <begin position="1"/>
        <end position="31"/>
    </location>
</feature>
<reference evidence="3 4" key="1">
    <citation type="submission" date="2017-08" db="EMBL/GenBank/DDBJ databases">
        <title>Halovibrio sewagensis sp. nov., isolated from wastewater of high salinity.</title>
        <authorList>
            <person name="Dong X."/>
            <person name="Zhang G."/>
        </authorList>
    </citation>
    <scope>NUCLEOTIDE SEQUENCE [LARGE SCALE GENOMIC DNA]</scope>
    <source>
        <strain evidence="3 4">YL5-2</strain>
    </source>
</reference>
<dbReference type="GO" id="GO:0005524">
    <property type="term" value="F:ATP binding"/>
    <property type="evidence" value="ECO:0007669"/>
    <property type="project" value="InterPro"/>
</dbReference>
<dbReference type="PANTHER" id="PTHR43173:SF22">
    <property type="entry name" value="OS07G0227800 PROTEIN"/>
    <property type="match status" value="1"/>
</dbReference>
<accession>A0A2A2FBN8</accession>
<dbReference type="Proteomes" id="UP000218896">
    <property type="component" value="Unassembled WGS sequence"/>
</dbReference>
<comment type="caution">
    <text evidence="3">The sequence shown here is derived from an EMBL/GenBank/DDBJ whole genome shotgun (WGS) entry which is preliminary data.</text>
</comment>
<evidence type="ECO:0000259" key="2">
    <source>
        <dbReference type="PROSITE" id="PS50011"/>
    </source>
</evidence>
<dbReference type="PROSITE" id="PS50011">
    <property type="entry name" value="PROTEIN_KINASE_DOM"/>
    <property type="match status" value="1"/>
</dbReference>
<keyword evidence="3" id="KW-0808">Transferase</keyword>
<name>A0A2A2FBN8_9GAMM</name>
<dbReference type="EMBL" id="NSKD01000001">
    <property type="protein sequence ID" value="PAU82032.1"/>
    <property type="molecule type" value="Genomic_DNA"/>
</dbReference>
<dbReference type="Pfam" id="PF03109">
    <property type="entry name" value="ABC1"/>
    <property type="match status" value="1"/>
</dbReference>
<dbReference type="InterPro" id="IPR004147">
    <property type="entry name" value="ABC1_dom"/>
</dbReference>
<organism evidence="3 4">
    <name type="scientific">Halovibrio salipaludis</name>
    <dbReference type="NCBI Taxonomy" id="2032626"/>
    <lineage>
        <taxon>Bacteria</taxon>
        <taxon>Pseudomonadati</taxon>
        <taxon>Pseudomonadota</taxon>
        <taxon>Gammaproteobacteria</taxon>
        <taxon>Oceanospirillales</taxon>
        <taxon>Halomonadaceae</taxon>
        <taxon>Halovibrio</taxon>
    </lineage>
</organism>